<dbReference type="AlphaFoldDB" id="A0A0N1HRD1"/>
<dbReference type="EMBL" id="LFJN01000019">
    <property type="protein sequence ID" value="KPI38303.1"/>
    <property type="molecule type" value="Genomic_DNA"/>
</dbReference>
<evidence type="ECO:0000313" key="2">
    <source>
        <dbReference type="EMBL" id="KPI38303.1"/>
    </source>
</evidence>
<proteinExistence type="predicted"/>
<accession>A0A0N1HRD1</accession>
<organism evidence="2 3">
    <name type="scientific">Cyphellophora attinorum</name>
    <dbReference type="NCBI Taxonomy" id="1664694"/>
    <lineage>
        <taxon>Eukaryota</taxon>
        <taxon>Fungi</taxon>
        <taxon>Dikarya</taxon>
        <taxon>Ascomycota</taxon>
        <taxon>Pezizomycotina</taxon>
        <taxon>Eurotiomycetes</taxon>
        <taxon>Chaetothyriomycetidae</taxon>
        <taxon>Chaetothyriales</taxon>
        <taxon>Cyphellophoraceae</taxon>
        <taxon>Cyphellophora</taxon>
    </lineage>
</organism>
<dbReference type="STRING" id="1664694.A0A0N1HRD1"/>
<dbReference type="OrthoDB" id="3366990at2759"/>
<protein>
    <submittedName>
        <fullName evidence="2">Uncharacterized protein</fullName>
    </submittedName>
</protein>
<name>A0A0N1HRD1_9EURO</name>
<comment type="caution">
    <text evidence="2">The sequence shown here is derived from an EMBL/GenBank/DDBJ whole genome shotgun (WGS) entry which is preliminary data.</text>
</comment>
<feature type="compositionally biased region" description="Polar residues" evidence="1">
    <location>
        <begin position="173"/>
        <end position="182"/>
    </location>
</feature>
<reference evidence="2 3" key="1">
    <citation type="submission" date="2015-06" db="EMBL/GenBank/DDBJ databases">
        <title>Draft genome of the ant-associated black yeast Phialophora attae CBS 131958.</title>
        <authorList>
            <person name="Moreno L.F."/>
            <person name="Stielow B.J."/>
            <person name="de Hoog S."/>
            <person name="Vicente V.A."/>
            <person name="Weiss V.A."/>
            <person name="de Vries M."/>
            <person name="Cruz L.M."/>
            <person name="Souza E.M."/>
        </authorList>
    </citation>
    <scope>NUCLEOTIDE SEQUENCE [LARGE SCALE GENOMIC DNA]</scope>
    <source>
        <strain evidence="2 3">CBS 131958</strain>
    </source>
</reference>
<evidence type="ECO:0000313" key="3">
    <source>
        <dbReference type="Proteomes" id="UP000038010"/>
    </source>
</evidence>
<dbReference type="VEuPathDB" id="FungiDB:AB675_12133"/>
<sequence>MQGKVAPAQTIMLDLFPPDMAGKMLARRPGSTVLLPGEEVFLTSLKERKAVLQDHVDRNVVAQLDGLFPYIKLGKAVTNHLIETHVKPVQPPRESAAAVTARLRAEQGVKQENGSSTATTTTTAMGITDDEFVDMLDEAFAEARFQPAVSSRPANIPEQRPQSEKEDVPMKSVEQQDTQQAEVQALNVEQGEAQQQDESQAGKVKQEEDL</sequence>
<gene>
    <name evidence="2" type="ORF">AB675_12133</name>
</gene>
<keyword evidence="3" id="KW-1185">Reference proteome</keyword>
<feature type="region of interest" description="Disordered" evidence="1">
    <location>
        <begin position="145"/>
        <end position="210"/>
    </location>
</feature>
<evidence type="ECO:0000256" key="1">
    <source>
        <dbReference type="SAM" id="MobiDB-lite"/>
    </source>
</evidence>
<dbReference type="Proteomes" id="UP000038010">
    <property type="component" value="Unassembled WGS sequence"/>
</dbReference>
<dbReference type="GeneID" id="28732919"/>
<dbReference type="RefSeq" id="XP_017998266.1">
    <property type="nucleotide sequence ID" value="XM_018141039.1"/>
</dbReference>